<reference evidence="2 3" key="1">
    <citation type="submission" date="2016-10" db="EMBL/GenBank/DDBJ databases">
        <authorList>
            <person name="de Groot N.N."/>
        </authorList>
    </citation>
    <scope>NUCLEOTIDE SEQUENCE [LARGE SCALE GENOMIC DNA]</scope>
    <source>
        <strain evidence="2 3">DSM 19981</strain>
    </source>
</reference>
<organism evidence="2 3">
    <name type="scientific">Falsiroseomonas stagni DSM 19981</name>
    <dbReference type="NCBI Taxonomy" id="1123062"/>
    <lineage>
        <taxon>Bacteria</taxon>
        <taxon>Pseudomonadati</taxon>
        <taxon>Pseudomonadota</taxon>
        <taxon>Alphaproteobacteria</taxon>
        <taxon>Acetobacterales</taxon>
        <taxon>Roseomonadaceae</taxon>
        <taxon>Falsiroseomonas</taxon>
    </lineage>
</organism>
<proteinExistence type="predicted"/>
<keyword evidence="3" id="KW-1185">Reference proteome</keyword>
<dbReference type="InterPro" id="IPR048769">
    <property type="entry name" value="HepT-like_dom"/>
</dbReference>
<accession>A0A1I4DEM6</accession>
<dbReference type="Proteomes" id="UP000199473">
    <property type="component" value="Unassembled WGS sequence"/>
</dbReference>
<sequence length="164" mass="18257">MTESPVAPDPRWTPIQRLRDAAIDDLSLAISLWDEHSAAAPGRGRRIEEKAIQKCLQDAYASMEQVMLRMLAYAGDPKPVGSNWHEDLLVMAINPSRGRPAFARHLHAELDELRRFRHVAVHGYIGFKLIRAAPAVEAARRLLAELPAAFDAFGRDFGLLPPST</sequence>
<dbReference type="STRING" id="1123062.SAMN02745775_110139"/>
<dbReference type="EMBL" id="FOSQ01000010">
    <property type="protein sequence ID" value="SFK91220.1"/>
    <property type="molecule type" value="Genomic_DNA"/>
</dbReference>
<dbReference type="Pfam" id="PF20797">
    <property type="entry name" value="HepT-like_2"/>
    <property type="match status" value="1"/>
</dbReference>
<evidence type="ECO:0000313" key="2">
    <source>
        <dbReference type="EMBL" id="SFK91220.1"/>
    </source>
</evidence>
<gene>
    <name evidence="2" type="ORF">SAMN02745775_110139</name>
</gene>
<feature type="domain" description="HepT-like" evidence="1">
    <location>
        <begin position="51"/>
        <end position="155"/>
    </location>
</feature>
<dbReference type="OrthoDB" id="7376391at2"/>
<dbReference type="RefSeq" id="WP_139226142.1">
    <property type="nucleotide sequence ID" value="NZ_FOSQ01000010.1"/>
</dbReference>
<protein>
    <recommendedName>
        <fullName evidence="1">HepT-like domain-containing protein</fullName>
    </recommendedName>
</protein>
<dbReference type="AlphaFoldDB" id="A0A1I4DEM6"/>
<name>A0A1I4DEM6_9PROT</name>
<evidence type="ECO:0000259" key="1">
    <source>
        <dbReference type="Pfam" id="PF20797"/>
    </source>
</evidence>
<evidence type="ECO:0000313" key="3">
    <source>
        <dbReference type="Proteomes" id="UP000199473"/>
    </source>
</evidence>